<dbReference type="EMBL" id="LT906468">
    <property type="protein sequence ID" value="SNV53970.1"/>
    <property type="molecule type" value="Genomic_DNA"/>
</dbReference>
<dbReference type="InterPro" id="IPR023213">
    <property type="entry name" value="CAT-like_dom_sf"/>
</dbReference>
<dbReference type="KEGG" id="smiz:4412673_03002"/>
<keyword evidence="2" id="KW-0012">Acyltransferase</keyword>
<keyword evidence="2" id="KW-0808">Transferase</keyword>
<dbReference type="Proteomes" id="UP000215355">
    <property type="component" value="Chromosome 1"/>
</dbReference>
<dbReference type="Pfam" id="PF00302">
    <property type="entry name" value="CAT"/>
    <property type="match status" value="1"/>
</dbReference>
<dbReference type="SMART" id="SM01059">
    <property type="entry name" value="CAT"/>
    <property type="match status" value="1"/>
</dbReference>
<dbReference type="InterPro" id="IPR001707">
    <property type="entry name" value="Cmp_AcTrfase"/>
</dbReference>
<reference evidence="2 3" key="1">
    <citation type="submission" date="2017-06" db="EMBL/GenBank/DDBJ databases">
        <authorList>
            <consortium name="Pathogen Informatics"/>
        </authorList>
    </citation>
    <scope>NUCLEOTIDE SEQUENCE [LARGE SCALE GENOMIC DNA]</scope>
    <source>
        <strain evidence="2 3">NCTC12149</strain>
    </source>
</reference>
<sequence length="209" mass="24261">MRKKFDVANWARREHFEFFSQFPEPFHGITAELDLSIAYHEAKKRSQSFFMYYLYRALKAMNEVENFRLRIDSGELYLYDQVHISTTVLRADNTFGFSYIDFHEDESSFLEGANLAIEKVKASTGLDLSGARINEVHCSALPWVNFTSLSHARNFNYPDSCPKISFAKLMDRNGKKTMAISLHAHHALVDGYHVGLFMERFQQLLDQID</sequence>
<feature type="active site" description="Proton acceptor" evidence="1">
    <location>
        <position position="186"/>
    </location>
</feature>
<organism evidence="2 3">
    <name type="scientific">Sphingobacterium mizutaii</name>
    <dbReference type="NCBI Taxonomy" id="1010"/>
    <lineage>
        <taxon>Bacteria</taxon>
        <taxon>Pseudomonadati</taxon>
        <taxon>Bacteroidota</taxon>
        <taxon>Sphingobacteriia</taxon>
        <taxon>Sphingobacteriales</taxon>
        <taxon>Sphingobacteriaceae</taxon>
        <taxon>Sphingobacterium</taxon>
    </lineage>
</organism>
<protein>
    <submittedName>
        <fullName evidence="2">Chloramphenicol acetyltransferase 3</fullName>
        <ecNumber evidence="2">2.3.1.28</ecNumber>
    </submittedName>
</protein>
<dbReference type="GO" id="GO:0008811">
    <property type="term" value="F:chloramphenicol O-acetyltransferase activity"/>
    <property type="evidence" value="ECO:0007669"/>
    <property type="project" value="UniProtKB-EC"/>
</dbReference>
<evidence type="ECO:0000256" key="1">
    <source>
        <dbReference type="PIRSR" id="PIRSR000440-1"/>
    </source>
</evidence>
<accession>A0AAJ4XCW2</accession>
<dbReference type="PANTHER" id="PTHR38474:SF1">
    <property type="entry name" value="SLR0299 PROTEIN"/>
    <property type="match status" value="1"/>
</dbReference>
<dbReference type="AlphaFoldDB" id="A0AAJ4XCW2"/>
<gene>
    <name evidence="2" type="primary">cat3</name>
    <name evidence="2" type="ORF">SAMEA4412673_03002</name>
</gene>
<dbReference type="PANTHER" id="PTHR38474">
    <property type="entry name" value="SLR0299 PROTEIN"/>
    <property type="match status" value="1"/>
</dbReference>
<proteinExistence type="predicted"/>
<dbReference type="PIRSF" id="PIRSF000440">
    <property type="entry name" value="CAT"/>
    <property type="match status" value="1"/>
</dbReference>
<evidence type="ECO:0000313" key="3">
    <source>
        <dbReference type="Proteomes" id="UP000215355"/>
    </source>
</evidence>
<name>A0AAJ4XCW2_9SPHI</name>
<dbReference type="EC" id="2.3.1.28" evidence="2"/>
<dbReference type="RefSeq" id="WP_093098261.1">
    <property type="nucleotide sequence ID" value="NZ_DAMDLF010000048.1"/>
</dbReference>
<dbReference type="SUPFAM" id="SSF52777">
    <property type="entry name" value="CoA-dependent acyltransferases"/>
    <property type="match status" value="1"/>
</dbReference>
<evidence type="ECO:0000313" key="2">
    <source>
        <dbReference type="EMBL" id="SNV53970.1"/>
    </source>
</evidence>
<dbReference type="Gene3D" id="3.30.559.10">
    <property type="entry name" value="Chloramphenicol acetyltransferase-like domain"/>
    <property type="match status" value="1"/>
</dbReference>